<dbReference type="SUPFAM" id="SSF48013">
    <property type="entry name" value="NusB-like"/>
    <property type="match status" value="1"/>
</dbReference>
<feature type="binding site" evidence="5">
    <location>
        <position position="272"/>
    </location>
    <ligand>
        <name>S-adenosyl-L-methionine</name>
        <dbReference type="ChEBI" id="CHEBI:59789"/>
    </ligand>
</feature>
<evidence type="ECO:0000256" key="5">
    <source>
        <dbReference type="PROSITE-ProRule" id="PRU01023"/>
    </source>
</evidence>
<dbReference type="InterPro" id="IPR029063">
    <property type="entry name" value="SAM-dependent_MTases_sf"/>
</dbReference>
<comment type="similarity">
    <text evidence="5">Belongs to the class I-like SAM-binding methyltransferase superfamily. RsmB/NOP family.</text>
</comment>
<dbReference type="InterPro" id="IPR023267">
    <property type="entry name" value="RCMT"/>
</dbReference>
<dbReference type="InterPro" id="IPR035926">
    <property type="entry name" value="NusB-like_sf"/>
</dbReference>
<gene>
    <name evidence="7" type="ORF">BOQ54_02115</name>
</gene>
<evidence type="ECO:0000256" key="1">
    <source>
        <dbReference type="ARBA" id="ARBA00022603"/>
    </source>
</evidence>
<feature type="binding site" evidence="5">
    <location>
        <begin position="251"/>
        <end position="257"/>
    </location>
    <ligand>
        <name>S-adenosyl-L-methionine</name>
        <dbReference type="ChEBI" id="CHEBI:59789"/>
    </ligand>
</feature>
<keyword evidence="2 5" id="KW-0808">Transferase</keyword>
<reference evidence="7 8" key="1">
    <citation type="submission" date="2016-11" db="EMBL/GenBank/DDBJ databases">
        <title>Complete genome sequence of the aerobically denitrifying bacterium Chelatococcus daeguensis TAD1.</title>
        <authorList>
            <person name="Yang Y."/>
            <person name="Huang S."/>
            <person name="Lin E."/>
        </authorList>
    </citation>
    <scope>NUCLEOTIDE SEQUENCE [LARGE SCALE GENOMIC DNA]</scope>
    <source>
        <strain evidence="7 8">TAD1</strain>
    </source>
</reference>
<evidence type="ECO:0000256" key="2">
    <source>
        <dbReference type="ARBA" id="ARBA00022679"/>
    </source>
</evidence>
<dbReference type="EMBL" id="CP018095">
    <property type="protein sequence ID" value="APF36269.1"/>
    <property type="molecule type" value="Genomic_DNA"/>
</dbReference>
<keyword evidence="3 5" id="KW-0949">S-adenosyl-L-methionine</keyword>
<dbReference type="FunFam" id="3.40.50.150:FF:000257">
    <property type="entry name" value="16S rRNA methyltransferase"/>
    <property type="match status" value="1"/>
</dbReference>
<dbReference type="Pfam" id="PF01029">
    <property type="entry name" value="NusB"/>
    <property type="match status" value="1"/>
</dbReference>
<evidence type="ECO:0000313" key="7">
    <source>
        <dbReference type="EMBL" id="APF36269.1"/>
    </source>
</evidence>
<dbReference type="GO" id="GO:0006355">
    <property type="term" value="P:regulation of DNA-templated transcription"/>
    <property type="evidence" value="ECO:0007669"/>
    <property type="project" value="InterPro"/>
</dbReference>
<dbReference type="PANTHER" id="PTHR22807">
    <property type="entry name" value="NOP2 YEAST -RELATED NOL1/NOP2/FMU SUN DOMAIN-CONTAINING"/>
    <property type="match status" value="1"/>
</dbReference>
<feature type="active site" description="Nucleophile" evidence="5">
    <location>
        <position position="366"/>
    </location>
</feature>
<dbReference type="InterPro" id="IPR001678">
    <property type="entry name" value="MeTrfase_RsmB-F_NOP2_dom"/>
</dbReference>
<keyword evidence="1 5" id="KW-0489">Methyltransferase</keyword>
<evidence type="ECO:0000259" key="6">
    <source>
        <dbReference type="PROSITE" id="PS51686"/>
    </source>
</evidence>
<accession>A0AAC9JMQ6</accession>
<dbReference type="Proteomes" id="UP000182703">
    <property type="component" value="Chromosome"/>
</dbReference>
<dbReference type="SUPFAM" id="SSF53335">
    <property type="entry name" value="S-adenosyl-L-methionine-dependent methyltransferases"/>
    <property type="match status" value="1"/>
</dbReference>
<dbReference type="PROSITE" id="PS51686">
    <property type="entry name" value="SAM_MT_RSMB_NOP"/>
    <property type="match status" value="1"/>
</dbReference>
<dbReference type="PRINTS" id="PR02008">
    <property type="entry name" value="RCMTFAMILY"/>
</dbReference>
<dbReference type="PANTHER" id="PTHR22807:SF61">
    <property type="entry name" value="NOL1_NOP2_SUN FAMILY PROTEIN _ ANTITERMINATION NUSB DOMAIN-CONTAINING PROTEIN"/>
    <property type="match status" value="1"/>
</dbReference>
<protein>
    <submittedName>
        <fullName evidence="7">MFS transporter</fullName>
    </submittedName>
</protein>
<evidence type="ECO:0000256" key="4">
    <source>
        <dbReference type="ARBA" id="ARBA00022884"/>
    </source>
</evidence>
<dbReference type="GO" id="GO:0008173">
    <property type="term" value="F:RNA methyltransferase activity"/>
    <property type="evidence" value="ECO:0007669"/>
    <property type="project" value="InterPro"/>
</dbReference>
<dbReference type="InterPro" id="IPR049560">
    <property type="entry name" value="MeTrfase_RsmB-F_NOP2_cat"/>
</dbReference>
<name>A0AAC9JMQ6_9HYPH</name>
<comment type="caution">
    <text evidence="5">Lacks conserved residue(s) required for the propagation of feature annotation.</text>
</comment>
<evidence type="ECO:0000256" key="3">
    <source>
        <dbReference type="ARBA" id="ARBA00022691"/>
    </source>
</evidence>
<dbReference type="Gene3D" id="3.40.50.150">
    <property type="entry name" value="Vaccinia Virus protein VP39"/>
    <property type="match status" value="1"/>
</dbReference>
<dbReference type="GO" id="GO:0001510">
    <property type="term" value="P:RNA methylation"/>
    <property type="evidence" value="ECO:0007669"/>
    <property type="project" value="InterPro"/>
</dbReference>
<keyword evidence="4 5" id="KW-0694">RNA-binding</keyword>
<dbReference type="AlphaFoldDB" id="A0AAC9JMQ6"/>
<feature type="domain" description="SAM-dependent MTase RsmB/NOP-type" evidence="6">
    <location>
        <begin position="160"/>
        <end position="438"/>
    </location>
</feature>
<dbReference type="CDD" id="cd02440">
    <property type="entry name" value="AdoMet_MTases"/>
    <property type="match status" value="1"/>
</dbReference>
<keyword evidence="8" id="KW-1185">Reference proteome</keyword>
<dbReference type="Gene3D" id="1.10.940.10">
    <property type="entry name" value="NusB-like"/>
    <property type="match status" value="1"/>
</dbReference>
<dbReference type="InterPro" id="IPR006027">
    <property type="entry name" value="NusB_RsmB_TIM44"/>
</dbReference>
<organism evidence="7 8">
    <name type="scientific">Chelatococcus daeguensis</name>
    <dbReference type="NCBI Taxonomy" id="444444"/>
    <lineage>
        <taxon>Bacteria</taxon>
        <taxon>Pseudomonadati</taxon>
        <taxon>Pseudomonadota</taxon>
        <taxon>Alphaproteobacteria</taxon>
        <taxon>Hyphomicrobiales</taxon>
        <taxon>Chelatococcaceae</taxon>
        <taxon>Chelatococcus</taxon>
    </lineage>
</organism>
<sequence>MRPTQPAGLAARVIAAEALDAVLRQRAPLDETLERLAVHHDEAGQRDRALARAIATVALRRLGTIRLGLKRFLERGLPRNAGLLEAILIGGAAQLLFLEVPDHAAVDLAVRQARADKRAFPYAKLVNAVLRRVAGARAEILAAGEAPRIDTPDWLQRRWTTAYGEATADAIAAANRHEAAVDISVKHNLPGWAETLGAHILPTGSLRLPQRVPVTDLPGYAEGEWWVQDAAAALPARLIAAKAGERIIDLCAAPGGKTAQLAAAGASVLAVDRSPERLERLAENMRRLSLTVETLAADALSLDVPAADAVLLDAPCSATGTLRRHPDVAWTKRAEDITSLAQLQAQLIDKAASLVRPGGRLVYCTCSLEPEEGERQVAAFLDRHRDFTRLPVAAEEIGGLAQFITADGDLRTLPHALPGAEPRLSGLDGFYAARLVRASS</sequence>
<dbReference type="Pfam" id="PF01189">
    <property type="entry name" value="Methyltr_RsmB-F"/>
    <property type="match status" value="1"/>
</dbReference>
<proteinExistence type="inferred from homology"/>
<feature type="binding site" evidence="5">
    <location>
        <position position="313"/>
    </location>
    <ligand>
        <name>S-adenosyl-L-methionine</name>
        <dbReference type="ChEBI" id="CHEBI:59789"/>
    </ligand>
</feature>
<evidence type="ECO:0000313" key="8">
    <source>
        <dbReference type="Proteomes" id="UP000182703"/>
    </source>
</evidence>
<dbReference type="GO" id="GO:0003723">
    <property type="term" value="F:RNA binding"/>
    <property type="evidence" value="ECO:0007669"/>
    <property type="project" value="UniProtKB-UniRule"/>
</dbReference>
<dbReference type="KEGG" id="cdq:BOQ54_02115"/>